<dbReference type="InterPro" id="IPR011009">
    <property type="entry name" value="Kinase-like_dom_sf"/>
</dbReference>
<evidence type="ECO:0000313" key="4">
    <source>
        <dbReference type="EMBL" id="KAK2948652.1"/>
    </source>
</evidence>
<sequence>MQMTDSIHVPNGYTFVRTINSGGFGTVVEMIEKSTNIHYAGKIVQCLTQKHKDRFDREVRRLKTFTHPRIIKLKETVAMEGNRVMVLELGGRSLAEVVQDYTKREVPMPREEVYRVMEDIASALAMLHNHESGRTAHGDVKLENILMDADGHAKLCDFGAAESENVTATSSAMSQMYVSPERMESETGAATCEADVWSLGVVLYWLLFGEPPFKSKSLLKLGQEISSFKATSIKSTCGEEERALLMRMMDPCAETRVTTRQLNLGKAFRCVVNTVDGVWKLKDEEQAKRVEVEDEKRHLDTRIGKLVDLHFWVGTESLQTLDRTAHRLTSTTLTQIIKLEKIDEWRTAFTVPIDEGEWELKIRGNDTPWGVALGFLRHPLPENATLKQCGCRKSGIGGDFELWRGGMWKGGEFKPEGTNKKWERVGQTAAIRVNMSTREARLFVDDEGQPGIFPDIPSPLCLGITTHDQNAPIEVMWLKRI</sequence>
<reference evidence="4 5" key="1">
    <citation type="journal article" date="2022" name="bioRxiv">
        <title>Genomics of Preaxostyla Flagellates Illuminates Evolutionary Transitions and the Path Towards Mitochondrial Loss.</title>
        <authorList>
            <person name="Novak L.V.F."/>
            <person name="Treitli S.C."/>
            <person name="Pyrih J."/>
            <person name="Halakuc P."/>
            <person name="Pipaliya S.V."/>
            <person name="Vacek V."/>
            <person name="Brzon O."/>
            <person name="Soukal P."/>
            <person name="Eme L."/>
            <person name="Dacks J.B."/>
            <person name="Karnkowska A."/>
            <person name="Elias M."/>
            <person name="Hampl V."/>
        </authorList>
    </citation>
    <scope>NUCLEOTIDE SEQUENCE [LARGE SCALE GENOMIC DNA]</scope>
    <source>
        <strain evidence="4">NAU3</strain>
        <tissue evidence="4">Gut</tissue>
    </source>
</reference>
<evidence type="ECO:0000313" key="5">
    <source>
        <dbReference type="Proteomes" id="UP001281761"/>
    </source>
</evidence>
<dbReference type="Gene3D" id="1.10.510.10">
    <property type="entry name" value="Transferase(Phosphotransferase) domain 1"/>
    <property type="match status" value="1"/>
</dbReference>
<evidence type="ECO:0000256" key="2">
    <source>
        <dbReference type="ARBA" id="ARBA00022840"/>
    </source>
</evidence>
<dbReference type="InterPro" id="IPR000719">
    <property type="entry name" value="Prot_kinase_dom"/>
</dbReference>
<proteinExistence type="predicted"/>
<dbReference type="SUPFAM" id="SSF56112">
    <property type="entry name" value="Protein kinase-like (PK-like)"/>
    <property type="match status" value="1"/>
</dbReference>
<gene>
    <name evidence="4" type="ORF">BLNAU_16393</name>
</gene>
<keyword evidence="5" id="KW-1185">Reference proteome</keyword>
<protein>
    <submittedName>
        <fullName evidence="4">Carbon catabolite-derepressing protein kinase</fullName>
        <ecNumber evidence="4">2.7.11.1</ecNumber>
    </submittedName>
</protein>
<dbReference type="EC" id="2.7.11.1" evidence="4"/>
<evidence type="ECO:0000259" key="3">
    <source>
        <dbReference type="PROSITE" id="PS50011"/>
    </source>
</evidence>
<dbReference type="GO" id="GO:0004674">
    <property type="term" value="F:protein serine/threonine kinase activity"/>
    <property type="evidence" value="ECO:0007669"/>
    <property type="project" value="UniProtKB-EC"/>
</dbReference>
<accession>A0ABQ9X8D1</accession>
<dbReference type="Pfam" id="PF00069">
    <property type="entry name" value="Pkinase"/>
    <property type="match status" value="1"/>
</dbReference>
<keyword evidence="1" id="KW-0547">Nucleotide-binding</keyword>
<dbReference type="CDD" id="cd14014">
    <property type="entry name" value="STKc_PknB_like"/>
    <property type="match status" value="1"/>
</dbReference>
<dbReference type="Proteomes" id="UP001281761">
    <property type="component" value="Unassembled WGS sequence"/>
</dbReference>
<evidence type="ECO:0000256" key="1">
    <source>
        <dbReference type="ARBA" id="ARBA00022741"/>
    </source>
</evidence>
<keyword evidence="2" id="KW-0067">ATP-binding</keyword>
<dbReference type="PANTHER" id="PTHR24346:SF30">
    <property type="entry name" value="MATERNAL EMBRYONIC LEUCINE ZIPPER KINASE"/>
    <property type="match status" value="1"/>
</dbReference>
<feature type="domain" description="Protein kinase" evidence="3">
    <location>
        <begin position="13"/>
        <end position="269"/>
    </location>
</feature>
<keyword evidence="4" id="KW-0418">Kinase</keyword>
<dbReference type="PANTHER" id="PTHR24346">
    <property type="entry name" value="MAP/MICROTUBULE AFFINITY-REGULATING KINASE"/>
    <property type="match status" value="1"/>
</dbReference>
<name>A0ABQ9X8D1_9EUKA</name>
<keyword evidence="4" id="KW-0808">Transferase</keyword>
<comment type="caution">
    <text evidence="4">The sequence shown here is derived from an EMBL/GenBank/DDBJ whole genome shotgun (WGS) entry which is preliminary data.</text>
</comment>
<organism evidence="4 5">
    <name type="scientific">Blattamonas nauphoetae</name>
    <dbReference type="NCBI Taxonomy" id="2049346"/>
    <lineage>
        <taxon>Eukaryota</taxon>
        <taxon>Metamonada</taxon>
        <taxon>Preaxostyla</taxon>
        <taxon>Oxymonadida</taxon>
        <taxon>Blattamonas</taxon>
    </lineage>
</organism>
<dbReference type="PROSITE" id="PS50011">
    <property type="entry name" value="PROTEIN_KINASE_DOM"/>
    <property type="match status" value="1"/>
</dbReference>
<dbReference type="EMBL" id="JARBJD010000171">
    <property type="protein sequence ID" value="KAK2948652.1"/>
    <property type="molecule type" value="Genomic_DNA"/>
</dbReference>
<dbReference type="SMART" id="SM00220">
    <property type="entry name" value="S_TKc"/>
    <property type="match status" value="1"/>
</dbReference>